<reference evidence="11 12" key="1">
    <citation type="submission" date="2019-12" db="EMBL/GenBank/DDBJ databases">
        <title>Novel species isolated from a subtropical stream in China.</title>
        <authorList>
            <person name="Lu H."/>
        </authorList>
    </citation>
    <scope>NUCLEOTIDE SEQUENCE [LARGE SCALE GENOMIC DNA]</scope>
    <source>
        <strain evidence="11 12">FT127W</strain>
    </source>
</reference>
<evidence type="ECO:0000256" key="4">
    <source>
        <dbReference type="ARBA" id="ARBA00022475"/>
    </source>
</evidence>
<comment type="similarity">
    <text evidence="2">Belongs to the ABC-4 integral membrane protein family. LolC/E subfamily.</text>
</comment>
<feature type="domain" description="ABC3 transporter permease C-terminal" evidence="9">
    <location>
        <begin position="284"/>
        <end position="416"/>
    </location>
</feature>
<comment type="caution">
    <text evidence="11">The sequence shown here is derived from an EMBL/GenBank/DDBJ whole genome shotgun (WGS) entry which is preliminary data.</text>
</comment>
<dbReference type="PANTHER" id="PTHR30489:SF0">
    <property type="entry name" value="LIPOPROTEIN-RELEASING SYSTEM TRANSMEMBRANE PROTEIN LOLE"/>
    <property type="match status" value="1"/>
</dbReference>
<keyword evidence="6 8" id="KW-1133">Transmembrane helix</keyword>
<evidence type="ECO:0000259" key="10">
    <source>
        <dbReference type="Pfam" id="PF12704"/>
    </source>
</evidence>
<dbReference type="GO" id="GO:0098797">
    <property type="term" value="C:plasma membrane protein complex"/>
    <property type="evidence" value="ECO:0007669"/>
    <property type="project" value="TreeGrafter"/>
</dbReference>
<keyword evidence="4" id="KW-1003">Cell membrane</keyword>
<feature type="transmembrane region" description="Helical" evidence="8">
    <location>
        <begin position="31"/>
        <end position="57"/>
    </location>
</feature>
<evidence type="ECO:0000313" key="12">
    <source>
        <dbReference type="Proteomes" id="UP000450676"/>
    </source>
</evidence>
<evidence type="ECO:0000256" key="7">
    <source>
        <dbReference type="ARBA" id="ARBA00023136"/>
    </source>
</evidence>
<dbReference type="PANTHER" id="PTHR30489">
    <property type="entry name" value="LIPOPROTEIN-RELEASING SYSTEM TRANSMEMBRANE PROTEIN LOLE"/>
    <property type="match status" value="1"/>
</dbReference>
<evidence type="ECO:0000256" key="2">
    <source>
        <dbReference type="ARBA" id="ARBA00005236"/>
    </source>
</evidence>
<keyword evidence="3" id="KW-0813">Transport</keyword>
<keyword evidence="12" id="KW-1185">Reference proteome</keyword>
<accession>A0A7X4KQ39</accession>
<dbReference type="EMBL" id="WWCU01000029">
    <property type="protein sequence ID" value="MYN09896.1"/>
    <property type="molecule type" value="Genomic_DNA"/>
</dbReference>
<evidence type="ECO:0000259" key="9">
    <source>
        <dbReference type="Pfam" id="PF02687"/>
    </source>
</evidence>
<evidence type="ECO:0000256" key="6">
    <source>
        <dbReference type="ARBA" id="ARBA00022989"/>
    </source>
</evidence>
<sequence length="425" mass="46154">MLKNLMSNLPFEWLVGLRYTRAGKRSSRNSFISFISLISMGGIALGVAALIIVLSVMNGFQKEVTGRMLSVLAHVEVFNTGGEGMPDWEQQAKNAFKNPEVKGAAPFVETQAMLQHGGDTLRPAIVRGILPEQEPNVSDVAKHTKYGNFNALRQGEFNIVLGIDLARALQVNLGDKVTMALAQGTVTPAGIVPRMRSFTVTGIFQAGHAEFDGGLAFIHIVDAEKMLRLSAPAGLRLRLADMHRAPQVAQDLKPLMPAGMEIRDWSKLNANWFAAVQTEKRMMFIILALIVAVAAFNLVSTLVMTVTDKQPDIAILRTLGASPQSIMRIFVIQGALVGTMGAALGVAGGVLVALNIDVIVPFIESTLGVQFLSRDIYYISTVPSDMRWPDVTRIGVVAVALAFLATIYPSWWAARVKPAEALRYE</sequence>
<dbReference type="AlphaFoldDB" id="A0A7X4KQ39"/>
<dbReference type="InterPro" id="IPR011925">
    <property type="entry name" value="LolCE_TM"/>
</dbReference>
<dbReference type="InterPro" id="IPR003838">
    <property type="entry name" value="ABC3_permease_C"/>
</dbReference>
<protein>
    <submittedName>
        <fullName evidence="11">Lipoprotein-releasing ABC transporter permease subunit</fullName>
    </submittedName>
</protein>
<keyword evidence="5 8" id="KW-0812">Transmembrane</keyword>
<evidence type="ECO:0000256" key="3">
    <source>
        <dbReference type="ARBA" id="ARBA00022448"/>
    </source>
</evidence>
<organism evidence="11 12">
    <name type="scientific">Pseudoduganella aquatica</name>
    <dbReference type="NCBI Taxonomy" id="2660641"/>
    <lineage>
        <taxon>Bacteria</taxon>
        <taxon>Pseudomonadati</taxon>
        <taxon>Pseudomonadota</taxon>
        <taxon>Betaproteobacteria</taxon>
        <taxon>Burkholderiales</taxon>
        <taxon>Oxalobacteraceae</taxon>
        <taxon>Telluria group</taxon>
        <taxon>Pseudoduganella</taxon>
    </lineage>
</organism>
<proteinExistence type="inferred from homology"/>
<dbReference type="Proteomes" id="UP000450676">
    <property type="component" value="Unassembled WGS sequence"/>
</dbReference>
<evidence type="ECO:0000313" key="11">
    <source>
        <dbReference type="EMBL" id="MYN09896.1"/>
    </source>
</evidence>
<dbReference type="NCBIfam" id="TIGR02212">
    <property type="entry name" value="lolCE"/>
    <property type="match status" value="1"/>
</dbReference>
<dbReference type="Pfam" id="PF02687">
    <property type="entry name" value="FtsX"/>
    <property type="match status" value="1"/>
</dbReference>
<feature type="transmembrane region" description="Helical" evidence="8">
    <location>
        <begin position="326"/>
        <end position="354"/>
    </location>
</feature>
<feature type="transmembrane region" description="Helical" evidence="8">
    <location>
        <begin position="394"/>
        <end position="414"/>
    </location>
</feature>
<name>A0A7X4KQ39_9BURK</name>
<comment type="subcellular location">
    <subcellularLocation>
        <location evidence="1">Cell membrane</location>
        <topology evidence="1">Multi-pass membrane protein</topology>
    </subcellularLocation>
</comment>
<keyword evidence="7 8" id="KW-0472">Membrane</keyword>
<dbReference type="GO" id="GO:0042953">
    <property type="term" value="P:lipoprotein transport"/>
    <property type="evidence" value="ECO:0007669"/>
    <property type="project" value="InterPro"/>
</dbReference>
<feature type="transmembrane region" description="Helical" evidence="8">
    <location>
        <begin position="284"/>
        <end position="306"/>
    </location>
</feature>
<evidence type="ECO:0000256" key="5">
    <source>
        <dbReference type="ARBA" id="ARBA00022692"/>
    </source>
</evidence>
<keyword evidence="11" id="KW-0449">Lipoprotein</keyword>
<evidence type="ECO:0000256" key="8">
    <source>
        <dbReference type="SAM" id="Phobius"/>
    </source>
</evidence>
<dbReference type="Pfam" id="PF12704">
    <property type="entry name" value="MacB_PCD"/>
    <property type="match status" value="1"/>
</dbReference>
<feature type="domain" description="MacB-like periplasmic core" evidence="10">
    <location>
        <begin position="36"/>
        <end position="254"/>
    </location>
</feature>
<dbReference type="GO" id="GO:0044874">
    <property type="term" value="P:lipoprotein localization to outer membrane"/>
    <property type="evidence" value="ECO:0007669"/>
    <property type="project" value="TreeGrafter"/>
</dbReference>
<gene>
    <name evidence="11" type="ORF">GTP77_21490</name>
</gene>
<evidence type="ECO:0000256" key="1">
    <source>
        <dbReference type="ARBA" id="ARBA00004651"/>
    </source>
</evidence>
<dbReference type="InterPro" id="IPR051447">
    <property type="entry name" value="Lipoprotein-release_system"/>
</dbReference>
<dbReference type="InterPro" id="IPR025857">
    <property type="entry name" value="MacB_PCD"/>
</dbReference>